<evidence type="ECO:0000313" key="1">
    <source>
        <dbReference type="EMBL" id="ETP24600.1"/>
    </source>
</evidence>
<reference evidence="1 2" key="1">
    <citation type="submission" date="2013-11" db="EMBL/GenBank/DDBJ databases">
        <title>The Genome Sequence of Phytophthora parasitica CJ01A1.</title>
        <authorList>
            <consortium name="The Broad Institute Genomics Platform"/>
            <person name="Russ C."/>
            <person name="Tyler B."/>
            <person name="Panabieres F."/>
            <person name="Shan W."/>
            <person name="Tripathy S."/>
            <person name="Grunwald N."/>
            <person name="Machado M."/>
            <person name="Johnson C.S."/>
            <person name="Walker B."/>
            <person name="Young S.K."/>
            <person name="Zeng Q."/>
            <person name="Gargeya S."/>
            <person name="Fitzgerald M."/>
            <person name="Haas B."/>
            <person name="Abouelleil A."/>
            <person name="Allen A.W."/>
            <person name="Alvarado L."/>
            <person name="Arachchi H.M."/>
            <person name="Berlin A.M."/>
            <person name="Chapman S.B."/>
            <person name="Gainer-Dewar J."/>
            <person name="Goldberg J."/>
            <person name="Griggs A."/>
            <person name="Gujja S."/>
            <person name="Hansen M."/>
            <person name="Howarth C."/>
            <person name="Imamovic A."/>
            <person name="Ireland A."/>
            <person name="Larimer J."/>
            <person name="McCowan C."/>
            <person name="Murphy C."/>
            <person name="Pearson M."/>
            <person name="Poon T.W."/>
            <person name="Priest M."/>
            <person name="Roberts A."/>
            <person name="Saif S."/>
            <person name="Shea T."/>
            <person name="Sisk P."/>
            <person name="Sykes S."/>
            <person name="Wortman J."/>
            <person name="Nusbaum C."/>
            <person name="Birren B."/>
        </authorList>
    </citation>
    <scope>NUCLEOTIDE SEQUENCE [LARGE SCALE GENOMIC DNA]</scope>
    <source>
        <strain evidence="1 2">CJ01A1</strain>
    </source>
</reference>
<name>W2XNY1_PHYNI</name>
<dbReference type="EMBL" id="ANIX01000516">
    <property type="protein sequence ID" value="ETP24600.1"/>
    <property type="molecule type" value="Genomic_DNA"/>
</dbReference>
<comment type="caution">
    <text evidence="1">The sequence shown here is derived from an EMBL/GenBank/DDBJ whole genome shotgun (WGS) entry which is preliminary data.</text>
</comment>
<organism evidence="1 2">
    <name type="scientific">Phytophthora nicotianae CJ01A1</name>
    <dbReference type="NCBI Taxonomy" id="1317063"/>
    <lineage>
        <taxon>Eukaryota</taxon>
        <taxon>Sar</taxon>
        <taxon>Stramenopiles</taxon>
        <taxon>Oomycota</taxon>
        <taxon>Peronosporomycetes</taxon>
        <taxon>Peronosporales</taxon>
        <taxon>Peronosporaceae</taxon>
        <taxon>Phytophthora</taxon>
    </lineage>
</organism>
<proteinExistence type="predicted"/>
<feature type="non-terminal residue" evidence="1">
    <location>
        <position position="1"/>
    </location>
</feature>
<protein>
    <submittedName>
        <fullName evidence="1">Uncharacterized protein</fullName>
    </submittedName>
</protein>
<feature type="non-terminal residue" evidence="1">
    <location>
        <position position="31"/>
    </location>
</feature>
<dbReference type="Proteomes" id="UP000018958">
    <property type="component" value="Unassembled WGS sequence"/>
</dbReference>
<evidence type="ECO:0000313" key="2">
    <source>
        <dbReference type="Proteomes" id="UP000018958"/>
    </source>
</evidence>
<accession>W2XNY1</accession>
<gene>
    <name evidence="1" type="ORF">F441_02434</name>
</gene>
<dbReference type="AlphaFoldDB" id="W2XNY1"/>
<sequence>ASTPAKLKVLPSPPSTFCRLLPRGMTNFVKK</sequence>